<feature type="chain" id="PRO_5022093949" description="Secreted protein" evidence="2">
    <location>
        <begin position="32"/>
        <end position="191"/>
    </location>
</feature>
<evidence type="ECO:0008006" key="5">
    <source>
        <dbReference type="Google" id="ProtNLM"/>
    </source>
</evidence>
<evidence type="ECO:0000256" key="2">
    <source>
        <dbReference type="SAM" id="SignalP"/>
    </source>
</evidence>
<evidence type="ECO:0000313" key="4">
    <source>
        <dbReference type="Proteomes" id="UP000315783"/>
    </source>
</evidence>
<gene>
    <name evidence="3" type="ORF">IF1G_00261</name>
</gene>
<dbReference type="AlphaFoldDB" id="A0A545VFD8"/>
<accession>A0A545VFD8</accession>
<feature type="compositionally biased region" description="Low complexity" evidence="1">
    <location>
        <begin position="169"/>
        <end position="178"/>
    </location>
</feature>
<reference evidence="3 4" key="1">
    <citation type="journal article" date="2019" name="Appl. Microbiol. Biotechnol.">
        <title>Genome sequence of Isaria javanica and comparative genome analysis insights into family S53 peptidase evolution in fungal entomopathogens.</title>
        <authorList>
            <person name="Lin R."/>
            <person name="Zhang X."/>
            <person name="Xin B."/>
            <person name="Zou M."/>
            <person name="Gao Y."/>
            <person name="Qin F."/>
            <person name="Hu Q."/>
            <person name="Xie B."/>
            <person name="Cheng X."/>
        </authorList>
    </citation>
    <scope>NUCLEOTIDE SEQUENCE [LARGE SCALE GENOMIC DNA]</scope>
    <source>
        <strain evidence="3 4">IJ1G</strain>
    </source>
</reference>
<feature type="region of interest" description="Disordered" evidence="1">
    <location>
        <begin position="157"/>
        <end position="191"/>
    </location>
</feature>
<dbReference type="Proteomes" id="UP000315783">
    <property type="component" value="Unassembled WGS sequence"/>
</dbReference>
<dbReference type="EMBL" id="SPUK01000001">
    <property type="protein sequence ID" value="TQW00330.1"/>
    <property type="molecule type" value="Genomic_DNA"/>
</dbReference>
<evidence type="ECO:0000256" key="1">
    <source>
        <dbReference type="SAM" id="MobiDB-lite"/>
    </source>
</evidence>
<name>A0A545VFD8_9HYPO</name>
<feature type="signal peptide" evidence="2">
    <location>
        <begin position="1"/>
        <end position="31"/>
    </location>
</feature>
<keyword evidence="4" id="KW-1185">Reference proteome</keyword>
<comment type="caution">
    <text evidence="3">The sequence shown here is derived from an EMBL/GenBank/DDBJ whole genome shotgun (WGS) entry which is preliminary data.</text>
</comment>
<keyword evidence="2" id="KW-0732">Signal</keyword>
<protein>
    <recommendedName>
        <fullName evidence="5">Secreted protein</fullName>
    </recommendedName>
</protein>
<proteinExistence type="predicted"/>
<organism evidence="3 4">
    <name type="scientific">Cordyceps javanica</name>
    <dbReference type="NCBI Taxonomy" id="43265"/>
    <lineage>
        <taxon>Eukaryota</taxon>
        <taxon>Fungi</taxon>
        <taxon>Dikarya</taxon>
        <taxon>Ascomycota</taxon>
        <taxon>Pezizomycotina</taxon>
        <taxon>Sordariomycetes</taxon>
        <taxon>Hypocreomycetidae</taxon>
        <taxon>Hypocreales</taxon>
        <taxon>Cordycipitaceae</taxon>
        <taxon>Cordyceps</taxon>
    </lineage>
</organism>
<evidence type="ECO:0000313" key="3">
    <source>
        <dbReference type="EMBL" id="TQW00330.1"/>
    </source>
</evidence>
<sequence length="191" mass="21200">MTQSTRKGVGGTLGSLLLLVVRVAHLPASSPTHVFEMRRQESWPAQTARTHEAVVSAIGSDKVRTRQRQLSSPHLHRASAFLAADEQRSAALLTPSILRIVYILSAFFRRWRHNSGHTVWQPAGQISQQRGRCERNLTLHRKTALLLTTQNNLVHSSEPWHCRPPGRPPGRAALPNPAMLSNALPTGTRNL</sequence>